<organism evidence="2 3">
    <name type="scientific">Trypanosoma rangeli</name>
    <dbReference type="NCBI Taxonomy" id="5698"/>
    <lineage>
        <taxon>Eukaryota</taxon>
        <taxon>Discoba</taxon>
        <taxon>Euglenozoa</taxon>
        <taxon>Kinetoplastea</taxon>
        <taxon>Metakinetoplastina</taxon>
        <taxon>Trypanosomatida</taxon>
        <taxon>Trypanosomatidae</taxon>
        <taxon>Trypanosoma</taxon>
        <taxon>Herpetosoma</taxon>
    </lineage>
</organism>
<proteinExistence type="predicted"/>
<evidence type="ECO:0000313" key="3">
    <source>
        <dbReference type="Proteomes" id="UP000283634"/>
    </source>
</evidence>
<dbReference type="RefSeq" id="XP_029240857.1">
    <property type="nucleotide sequence ID" value="XM_029379300.1"/>
</dbReference>
<feature type="compositionally biased region" description="Basic and acidic residues" evidence="1">
    <location>
        <begin position="14"/>
        <end position="26"/>
    </location>
</feature>
<dbReference type="OMA" id="PDPYGNR"/>
<protein>
    <submittedName>
        <fullName evidence="2">Membrane associated protein</fullName>
    </submittedName>
</protein>
<sequence length="175" mass="20318">MDSADSIENILMMEMEREVERNKASRPDPYGNRSALPPPFEITPIDDRLAQKDEKAIKAEIERRLRAKQQEQTNRENLAYSSFPLNSSPALETAAIHASKQSDSKTDSEERALREAEERALREAEERALREAEERALREAEERARKEAEERALREAEERARKEAEERARKEAEER</sequence>
<keyword evidence="3" id="KW-1185">Reference proteome</keyword>
<accession>A0A422NUX3</accession>
<feature type="region of interest" description="Disordered" evidence="1">
    <location>
        <begin position="66"/>
        <end position="175"/>
    </location>
</feature>
<gene>
    <name evidence="2" type="ORF">TraAM80_02293</name>
</gene>
<comment type="caution">
    <text evidence="2">The sequence shown here is derived from an EMBL/GenBank/DDBJ whole genome shotgun (WGS) entry which is preliminary data.</text>
</comment>
<name>A0A422NUX3_TRYRA</name>
<feature type="region of interest" description="Disordered" evidence="1">
    <location>
        <begin position="1"/>
        <end position="49"/>
    </location>
</feature>
<evidence type="ECO:0000256" key="1">
    <source>
        <dbReference type="SAM" id="MobiDB-lite"/>
    </source>
</evidence>
<dbReference type="OrthoDB" id="252988at2759"/>
<reference evidence="2 3" key="1">
    <citation type="journal article" date="2018" name="BMC Genomics">
        <title>Genomic comparison of Trypanosoma conorhini and Trypanosoma rangeli to Trypanosoma cruzi strains of high and low virulence.</title>
        <authorList>
            <person name="Bradwell K.R."/>
            <person name="Koparde V.N."/>
            <person name="Matveyev A.V."/>
            <person name="Serrano M.G."/>
            <person name="Alves J.M."/>
            <person name="Parikh H."/>
            <person name="Huang B."/>
            <person name="Lee V."/>
            <person name="Espinosa-Alvarez O."/>
            <person name="Ortiz P.A."/>
            <person name="Costa-Martins A.G."/>
            <person name="Teixeira M.M."/>
            <person name="Buck G.A."/>
        </authorList>
    </citation>
    <scope>NUCLEOTIDE SEQUENCE [LARGE SCALE GENOMIC DNA]</scope>
    <source>
        <strain evidence="2 3">AM80</strain>
    </source>
</reference>
<dbReference type="Proteomes" id="UP000283634">
    <property type="component" value="Unassembled WGS sequence"/>
</dbReference>
<evidence type="ECO:0000313" key="2">
    <source>
        <dbReference type="EMBL" id="RNF09250.1"/>
    </source>
</evidence>
<dbReference type="GeneID" id="40326226"/>
<dbReference type="EMBL" id="MKGL01000051">
    <property type="protein sequence ID" value="RNF09250.1"/>
    <property type="molecule type" value="Genomic_DNA"/>
</dbReference>
<feature type="compositionally biased region" description="Polar residues" evidence="1">
    <location>
        <begin position="70"/>
        <end position="90"/>
    </location>
</feature>
<feature type="compositionally biased region" description="Basic and acidic residues" evidence="1">
    <location>
        <begin position="100"/>
        <end position="175"/>
    </location>
</feature>
<feature type="non-terminal residue" evidence="2">
    <location>
        <position position="175"/>
    </location>
</feature>
<dbReference type="AlphaFoldDB" id="A0A422NUX3"/>